<dbReference type="InterPro" id="IPR009510">
    <property type="entry name" value="T3SS_K"/>
</dbReference>
<reference evidence="1 2" key="1">
    <citation type="submission" date="2018-07" db="EMBL/GenBank/DDBJ databases">
        <title>Complete genome sequence of a Pseudomonas plecoglossicida strain pathogenic to the marine fish, Larimichthys crocea.</title>
        <authorList>
            <person name="Tao Z."/>
        </authorList>
    </citation>
    <scope>NUCLEOTIDE SEQUENCE [LARGE SCALE GENOMIC DNA]</scope>
    <source>
        <strain evidence="1 2">XSDHY-P</strain>
    </source>
</reference>
<sequence>MPLTDYQLRFCPASYMHDSHVPRPLLGWLKRLPGWRQQPPINAWLLGELILPTHYDMPQGLAKIAFFERPELERIMTLVGAILHGGAIRQLMDGKSLQPVHAAIGEAGHRFCLEQLDYIIGPWPAGWQQRLPTHELSEYFLHYGLVFWLFAMGDADEAFSRRLALRIPKRSCVEPLPFNPLDAGLARALCLKITRKVSPACVHLLK</sequence>
<accession>A0AAD0R0D0</accession>
<evidence type="ECO:0000313" key="2">
    <source>
        <dbReference type="Proteomes" id="UP000256503"/>
    </source>
</evidence>
<evidence type="ECO:0000313" key="1">
    <source>
        <dbReference type="EMBL" id="AXM98978.1"/>
    </source>
</evidence>
<organism evidence="1 2">
    <name type="scientific">Pseudomonas plecoglossicida</name>
    <dbReference type="NCBI Taxonomy" id="70775"/>
    <lineage>
        <taxon>Bacteria</taxon>
        <taxon>Pseudomonadati</taxon>
        <taxon>Pseudomonadota</taxon>
        <taxon>Gammaproteobacteria</taxon>
        <taxon>Pseudomonadales</taxon>
        <taxon>Pseudomonadaceae</taxon>
        <taxon>Pseudomonas</taxon>
    </lineage>
</organism>
<dbReference type="Pfam" id="PF06578">
    <property type="entry name" value="YscK"/>
    <property type="match status" value="1"/>
</dbReference>
<name>A0AAD0R0D0_PSEDL</name>
<dbReference type="EMBL" id="CP031146">
    <property type="protein sequence ID" value="AXM98978.1"/>
    <property type="molecule type" value="Genomic_DNA"/>
</dbReference>
<dbReference type="Proteomes" id="UP000256503">
    <property type="component" value="Chromosome"/>
</dbReference>
<proteinExistence type="predicted"/>
<gene>
    <name evidence="1" type="ORF">DVB73_06925</name>
</gene>
<protein>
    <submittedName>
        <fullName evidence="1">Type III export protein PscK</fullName>
    </submittedName>
</protein>
<dbReference type="AlphaFoldDB" id="A0AAD0R0D0"/>